<dbReference type="AlphaFoldDB" id="A0A4S4NAY7"/>
<feature type="coiled-coil region" evidence="1">
    <location>
        <begin position="382"/>
        <end position="409"/>
    </location>
</feature>
<dbReference type="Proteomes" id="UP000308528">
    <property type="component" value="Unassembled WGS sequence"/>
</dbReference>
<feature type="chain" id="PRO_5020877287" evidence="2">
    <location>
        <begin position="22"/>
        <end position="533"/>
    </location>
</feature>
<keyword evidence="4" id="KW-1185">Reference proteome</keyword>
<evidence type="ECO:0000313" key="3">
    <source>
        <dbReference type="EMBL" id="THH36536.1"/>
    </source>
</evidence>
<organism evidence="3 4">
    <name type="scientific">Neolewinella litorea</name>
    <dbReference type="NCBI Taxonomy" id="2562452"/>
    <lineage>
        <taxon>Bacteria</taxon>
        <taxon>Pseudomonadati</taxon>
        <taxon>Bacteroidota</taxon>
        <taxon>Saprospiria</taxon>
        <taxon>Saprospirales</taxon>
        <taxon>Lewinellaceae</taxon>
        <taxon>Neolewinella</taxon>
    </lineage>
</organism>
<gene>
    <name evidence="3" type="ORF">E4021_14815</name>
</gene>
<sequence>MRNYSLSILLLSLLLMTTARATAQDEIFDETQARTLDLETRAPELINFNFGREIHNVEGLKDGTYTTTIDGVSTLTTKGTHIGQVIVYARLLAPNDTTIWMDTPEVRGSITITPIQDDTRIESNKKTYRFSRADAYKQIYHITQEPDVDQVEVRFASEGGYFLVHNVEIIPYSPTGITIIENRKRYQNDLAAKPTRYRQVNENYVEEFQRIEQYHQTLSNLINRNESAELASLKANSANPFTSPEFVRYFEEVVQKANTADKAQLQGLRQDISKFKFQDVALTLDNLLLGGKFATLISLVGNVFEGIQTVQITPNEEMDIVKYADQYYARSDKRNKIQFEPIEDPLVIEKIEQLSEKNRQYQDYLSHLQQYIGQDLDLQNKINQDISLAKKLREELESLEWQMLQQFTKKPLTDFIENNRINFTQVTNEFNTNFPAAEAIDIETIDAFEQQLQLATNSILIVREDYQQVLASLKTHYETLYLLYPNQRIDVFQDLNLLDSNLKLTWNNNQREIIKRYNGSQLNVLLDSALNSL</sequence>
<keyword evidence="2" id="KW-0732">Signal</keyword>
<comment type="caution">
    <text evidence="3">The sequence shown here is derived from an EMBL/GenBank/DDBJ whole genome shotgun (WGS) entry which is preliminary data.</text>
</comment>
<proteinExistence type="predicted"/>
<dbReference type="OrthoDB" id="1489224at2"/>
<reference evidence="3 4" key="1">
    <citation type="submission" date="2019-04" db="EMBL/GenBank/DDBJ databases">
        <title>Lewinella litorea sp. nov., isolated from a marine sand.</title>
        <authorList>
            <person name="Yoon J.-H."/>
        </authorList>
    </citation>
    <scope>NUCLEOTIDE SEQUENCE [LARGE SCALE GENOMIC DNA]</scope>
    <source>
        <strain evidence="3 4">HSMS-39</strain>
    </source>
</reference>
<evidence type="ECO:0000313" key="4">
    <source>
        <dbReference type="Proteomes" id="UP000308528"/>
    </source>
</evidence>
<evidence type="ECO:0000256" key="2">
    <source>
        <dbReference type="SAM" id="SignalP"/>
    </source>
</evidence>
<dbReference type="RefSeq" id="WP_136460155.1">
    <property type="nucleotide sequence ID" value="NZ_SRSF01000008.1"/>
</dbReference>
<dbReference type="EMBL" id="SRSF01000008">
    <property type="protein sequence ID" value="THH36536.1"/>
    <property type="molecule type" value="Genomic_DNA"/>
</dbReference>
<accession>A0A4S4NAY7</accession>
<protein>
    <submittedName>
        <fullName evidence="3">Uncharacterized protein</fullName>
    </submittedName>
</protein>
<evidence type="ECO:0000256" key="1">
    <source>
        <dbReference type="SAM" id="Coils"/>
    </source>
</evidence>
<name>A0A4S4NAY7_9BACT</name>
<feature type="signal peptide" evidence="2">
    <location>
        <begin position="1"/>
        <end position="21"/>
    </location>
</feature>
<keyword evidence="1" id="KW-0175">Coiled coil</keyword>